<keyword evidence="3" id="KW-0560">Oxidoreductase</keyword>
<proteinExistence type="inferred from homology"/>
<dbReference type="Pfam" id="PF13462">
    <property type="entry name" value="Thioredoxin_4"/>
    <property type="match status" value="1"/>
</dbReference>
<evidence type="ECO:0000313" key="8">
    <source>
        <dbReference type="Proteomes" id="UP000886752"/>
    </source>
</evidence>
<protein>
    <submittedName>
        <fullName evidence="7">DsbA family protein</fullName>
    </submittedName>
</protein>
<dbReference type="PANTHER" id="PTHR13887:SF14">
    <property type="entry name" value="DISULFIDE BOND FORMATION PROTEIN D"/>
    <property type="match status" value="1"/>
</dbReference>
<comment type="caution">
    <text evidence="7">The sequence shown here is derived from an EMBL/GenBank/DDBJ whole genome shotgun (WGS) entry which is preliminary data.</text>
</comment>
<sequence>MSASDIKPALEQLLREHPEVLLDFLREHCETVLDIAQMGSDHKRMSNLEKQWSQDARVPKKVRTQNRPRVGKSSAKVQIIAFSDFTCNYCQRAEKTVETLIREFSGKVSFVFKNMPLDPEGISGLASQYYVAISMQSEELAWKFYRILFDQRDELLLKGEEFLRKTATNIGVDMRKMDSQRRQKVVAQILKEDLEDAEKLNIEGTPYFLVNNLVIRGAIPIHMFRRAIEIELAR</sequence>
<evidence type="ECO:0000259" key="6">
    <source>
        <dbReference type="Pfam" id="PF13462"/>
    </source>
</evidence>
<evidence type="ECO:0000256" key="5">
    <source>
        <dbReference type="ARBA" id="ARBA00023284"/>
    </source>
</evidence>
<evidence type="ECO:0000256" key="4">
    <source>
        <dbReference type="ARBA" id="ARBA00023157"/>
    </source>
</evidence>
<feature type="domain" description="Thioredoxin-like fold" evidence="6">
    <location>
        <begin position="65"/>
        <end position="229"/>
    </location>
</feature>
<keyword evidence="5" id="KW-0676">Redox-active center</keyword>
<evidence type="ECO:0000313" key="7">
    <source>
        <dbReference type="EMBL" id="HIV99825.1"/>
    </source>
</evidence>
<dbReference type="GO" id="GO:0016491">
    <property type="term" value="F:oxidoreductase activity"/>
    <property type="evidence" value="ECO:0007669"/>
    <property type="project" value="UniProtKB-KW"/>
</dbReference>
<dbReference type="Proteomes" id="UP000886752">
    <property type="component" value="Unassembled WGS sequence"/>
</dbReference>
<keyword evidence="4" id="KW-1015">Disulfide bond</keyword>
<evidence type="ECO:0000256" key="1">
    <source>
        <dbReference type="ARBA" id="ARBA00005791"/>
    </source>
</evidence>
<reference evidence="7" key="2">
    <citation type="submission" date="2021-04" db="EMBL/GenBank/DDBJ databases">
        <authorList>
            <person name="Gilroy R."/>
        </authorList>
    </citation>
    <scope>NUCLEOTIDE SEQUENCE</scope>
    <source>
        <strain evidence="7">ChiHecec2B26-446</strain>
    </source>
</reference>
<keyword evidence="2" id="KW-0732">Signal</keyword>
<dbReference type="InterPro" id="IPR012336">
    <property type="entry name" value="Thioredoxin-like_fold"/>
</dbReference>
<reference evidence="7" key="1">
    <citation type="journal article" date="2021" name="PeerJ">
        <title>Extensive microbial diversity within the chicken gut microbiome revealed by metagenomics and culture.</title>
        <authorList>
            <person name="Gilroy R."/>
            <person name="Ravi A."/>
            <person name="Getino M."/>
            <person name="Pursley I."/>
            <person name="Horton D.L."/>
            <person name="Alikhan N.F."/>
            <person name="Baker D."/>
            <person name="Gharbi K."/>
            <person name="Hall N."/>
            <person name="Watson M."/>
            <person name="Adriaenssens E.M."/>
            <person name="Foster-Nyarko E."/>
            <person name="Jarju S."/>
            <person name="Secka A."/>
            <person name="Antonio M."/>
            <person name="Oren A."/>
            <person name="Chaudhuri R.R."/>
            <person name="La Ragione R."/>
            <person name="Hildebrand F."/>
            <person name="Pallen M.J."/>
        </authorList>
    </citation>
    <scope>NUCLEOTIDE SEQUENCE</scope>
    <source>
        <strain evidence="7">ChiHecec2B26-446</strain>
    </source>
</reference>
<dbReference type="AlphaFoldDB" id="A0A9D1TPV3"/>
<dbReference type="SUPFAM" id="SSF52833">
    <property type="entry name" value="Thioredoxin-like"/>
    <property type="match status" value="1"/>
</dbReference>
<evidence type="ECO:0000256" key="2">
    <source>
        <dbReference type="ARBA" id="ARBA00022729"/>
    </source>
</evidence>
<dbReference type="InterPro" id="IPR036249">
    <property type="entry name" value="Thioredoxin-like_sf"/>
</dbReference>
<dbReference type="Gene3D" id="3.40.30.10">
    <property type="entry name" value="Glutaredoxin"/>
    <property type="match status" value="1"/>
</dbReference>
<evidence type="ECO:0000256" key="3">
    <source>
        <dbReference type="ARBA" id="ARBA00023002"/>
    </source>
</evidence>
<comment type="similarity">
    <text evidence="1">Belongs to the thioredoxin family. DsbA subfamily.</text>
</comment>
<organism evidence="7 8">
    <name type="scientific">Candidatus Desulfovibrio intestinipullorum</name>
    <dbReference type="NCBI Taxonomy" id="2838536"/>
    <lineage>
        <taxon>Bacteria</taxon>
        <taxon>Pseudomonadati</taxon>
        <taxon>Thermodesulfobacteriota</taxon>
        <taxon>Desulfovibrionia</taxon>
        <taxon>Desulfovibrionales</taxon>
        <taxon>Desulfovibrionaceae</taxon>
        <taxon>Desulfovibrio</taxon>
    </lineage>
</organism>
<name>A0A9D1TPV3_9BACT</name>
<accession>A0A9D1TPV3</accession>
<dbReference type="EMBL" id="DXHV01000015">
    <property type="protein sequence ID" value="HIV99825.1"/>
    <property type="molecule type" value="Genomic_DNA"/>
</dbReference>
<dbReference type="PANTHER" id="PTHR13887">
    <property type="entry name" value="GLUTATHIONE S-TRANSFERASE KAPPA"/>
    <property type="match status" value="1"/>
</dbReference>
<gene>
    <name evidence="7" type="ORF">H9894_01340</name>
</gene>